<evidence type="ECO:0000313" key="5">
    <source>
        <dbReference type="Proteomes" id="UP001384579"/>
    </source>
</evidence>
<dbReference type="Pfam" id="PF02563">
    <property type="entry name" value="Poly_export"/>
    <property type="match status" value="1"/>
</dbReference>
<name>A0ABU8YXG8_9CYAN</name>
<keyword evidence="1" id="KW-0732">Signal</keyword>
<comment type="caution">
    <text evidence="4">The sequence shown here is derived from an EMBL/GenBank/DDBJ whole genome shotgun (WGS) entry which is preliminary data.</text>
</comment>
<reference evidence="4 5" key="1">
    <citation type="journal article" date="2020" name="Harmful Algae">
        <title>Molecular and morphological characterization of a novel dihydroanatoxin-a producing Microcoleus species (cyanobacteria) from the Russian River, California, USA.</title>
        <authorList>
            <person name="Conklin K.Y."/>
            <person name="Stancheva R."/>
            <person name="Otten T.G."/>
            <person name="Fadness R."/>
            <person name="Boyer G.L."/>
            <person name="Read B."/>
            <person name="Zhang X."/>
            <person name="Sheath R.G."/>
        </authorList>
    </citation>
    <scope>NUCLEOTIDE SEQUENCE [LARGE SCALE GENOMIC DNA]</scope>
    <source>
        <strain evidence="4 5">PTRS2</strain>
    </source>
</reference>
<evidence type="ECO:0000313" key="4">
    <source>
        <dbReference type="EMBL" id="MEK0189051.1"/>
    </source>
</evidence>
<dbReference type="Gene3D" id="3.30.1950.10">
    <property type="entry name" value="wza like domain"/>
    <property type="match status" value="1"/>
</dbReference>
<dbReference type="RefSeq" id="WP_340542370.1">
    <property type="nucleotide sequence ID" value="NZ_JBBLXS010000909.1"/>
</dbReference>
<dbReference type="PANTHER" id="PTHR33619">
    <property type="entry name" value="POLYSACCHARIDE EXPORT PROTEIN GFCE-RELATED"/>
    <property type="match status" value="1"/>
</dbReference>
<dbReference type="EMBL" id="JBBLXS010000909">
    <property type="protein sequence ID" value="MEK0189051.1"/>
    <property type="molecule type" value="Genomic_DNA"/>
</dbReference>
<evidence type="ECO:0000256" key="1">
    <source>
        <dbReference type="ARBA" id="ARBA00022729"/>
    </source>
</evidence>
<sequence length="324" mass="34811">MSLTLWTIACTSMISLGLPESATAQVRLRPGAATTSPTGLRRSPESYKLGGGDRIQVEILEVPELTRGYEVLSDGSVNLPLIGLISIRGLTLVEATTIIRNAYRRVLKDPIVTVSLVAARPLNVGVIGEVTRPGNFTISLASGPGVTPSVQYPTVTQAIKLAEGVTGVADIRNIRVRRPQADGPDQVLNVNLWKFLQEGDISQDIILQDRDTIVIPTVTNFNQAEARQFATANFSPPPEKPRSISIVGQVTSPGAYVVIGGNTTNGLSREGFPTVIRAIQLAGGITSEADIRQIQVRRITRKGEQIIPVNLWQFLESGDGSQDT</sequence>
<dbReference type="Pfam" id="PF10531">
    <property type="entry name" value="SLBB"/>
    <property type="match status" value="1"/>
</dbReference>
<accession>A0ABU8YXG8</accession>
<organism evidence="4 5">
    <name type="scientific">Microcoleus anatoxicus PTRS2</name>
    <dbReference type="NCBI Taxonomy" id="2705321"/>
    <lineage>
        <taxon>Bacteria</taxon>
        <taxon>Bacillati</taxon>
        <taxon>Cyanobacteriota</taxon>
        <taxon>Cyanophyceae</taxon>
        <taxon>Oscillatoriophycideae</taxon>
        <taxon>Oscillatoriales</taxon>
        <taxon>Microcoleaceae</taxon>
        <taxon>Microcoleus</taxon>
        <taxon>Microcoleus anatoxicus</taxon>
    </lineage>
</organism>
<feature type="non-terminal residue" evidence="4">
    <location>
        <position position="324"/>
    </location>
</feature>
<feature type="domain" description="Polysaccharide export protein N-terminal" evidence="2">
    <location>
        <begin position="43"/>
        <end position="116"/>
    </location>
</feature>
<gene>
    <name evidence="4" type="ORF">WMG39_30025</name>
</gene>
<protein>
    <submittedName>
        <fullName evidence="4">Polysaccharide biosynthesis/export family protein</fullName>
    </submittedName>
</protein>
<feature type="domain" description="Soluble ligand binding" evidence="3">
    <location>
        <begin position="274"/>
        <end position="308"/>
    </location>
</feature>
<dbReference type="InterPro" id="IPR049712">
    <property type="entry name" value="Poly_export"/>
</dbReference>
<dbReference type="Gene3D" id="3.10.560.10">
    <property type="entry name" value="Outer membrane lipoprotein wza domain like"/>
    <property type="match status" value="2"/>
</dbReference>
<proteinExistence type="predicted"/>
<evidence type="ECO:0000259" key="3">
    <source>
        <dbReference type="Pfam" id="PF10531"/>
    </source>
</evidence>
<dbReference type="InterPro" id="IPR003715">
    <property type="entry name" value="Poly_export_N"/>
</dbReference>
<evidence type="ECO:0000259" key="2">
    <source>
        <dbReference type="Pfam" id="PF02563"/>
    </source>
</evidence>
<dbReference type="InterPro" id="IPR019554">
    <property type="entry name" value="Soluble_ligand-bd"/>
</dbReference>
<keyword evidence="5" id="KW-1185">Reference proteome</keyword>
<dbReference type="Proteomes" id="UP001384579">
    <property type="component" value="Unassembled WGS sequence"/>
</dbReference>
<dbReference type="PANTHER" id="PTHR33619:SF3">
    <property type="entry name" value="POLYSACCHARIDE EXPORT PROTEIN GFCE-RELATED"/>
    <property type="match status" value="1"/>
</dbReference>